<sequence length="192" mass="21770">MGLAQPMPKELSLGDKGASSTNSSIKLKTKATRSSSTTRPRDSTLRINKFKMLRGERSKAAFTKEEITREARRMLNTLTKEDEEEIERLREERRTKRRNDPISSESELGEFEIGMNHGRGERGESSNEEGEEVNQEIEGNNNENAITFLAGGLRLRSTFDQKTNRTSSSTLIHETATLINELNHHFQLTPSF</sequence>
<dbReference type="Proteomes" id="UP000467841">
    <property type="component" value="Unassembled WGS sequence"/>
</dbReference>
<reference evidence="2" key="1">
    <citation type="submission" date="2020-01" db="EMBL/GenBank/DDBJ databases">
        <authorList>
            <person name="Mishra B."/>
        </authorList>
    </citation>
    <scope>NUCLEOTIDE SEQUENCE [LARGE SCALE GENOMIC DNA]</scope>
</reference>
<protein>
    <submittedName>
        <fullName evidence="2">Uncharacterized protein</fullName>
    </submittedName>
</protein>
<proteinExistence type="predicted"/>
<feature type="region of interest" description="Disordered" evidence="1">
    <location>
        <begin position="1"/>
        <end position="46"/>
    </location>
</feature>
<name>A0A6D2KS63_9BRAS</name>
<feature type="compositionally biased region" description="Acidic residues" evidence="1">
    <location>
        <begin position="126"/>
        <end position="135"/>
    </location>
</feature>
<feature type="compositionally biased region" description="Basic and acidic residues" evidence="1">
    <location>
        <begin position="87"/>
        <end position="100"/>
    </location>
</feature>
<gene>
    <name evidence="2" type="ORF">MERR_LOCUS38110</name>
</gene>
<evidence type="ECO:0000313" key="3">
    <source>
        <dbReference type="Proteomes" id="UP000467841"/>
    </source>
</evidence>
<dbReference type="AlphaFoldDB" id="A0A6D2KS63"/>
<evidence type="ECO:0000256" key="1">
    <source>
        <dbReference type="SAM" id="MobiDB-lite"/>
    </source>
</evidence>
<feature type="region of interest" description="Disordered" evidence="1">
    <location>
        <begin position="74"/>
        <end position="140"/>
    </location>
</feature>
<dbReference type="EMBL" id="CACVBM020001460">
    <property type="protein sequence ID" value="CAA7050875.1"/>
    <property type="molecule type" value="Genomic_DNA"/>
</dbReference>
<keyword evidence="3" id="KW-1185">Reference proteome</keyword>
<organism evidence="2 3">
    <name type="scientific">Microthlaspi erraticum</name>
    <dbReference type="NCBI Taxonomy" id="1685480"/>
    <lineage>
        <taxon>Eukaryota</taxon>
        <taxon>Viridiplantae</taxon>
        <taxon>Streptophyta</taxon>
        <taxon>Embryophyta</taxon>
        <taxon>Tracheophyta</taxon>
        <taxon>Spermatophyta</taxon>
        <taxon>Magnoliopsida</taxon>
        <taxon>eudicotyledons</taxon>
        <taxon>Gunneridae</taxon>
        <taxon>Pentapetalae</taxon>
        <taxon>rosids</taxon>
        <taxon>malvids</taxon>
        <taxon>Brassicales</taxon>
        <taxon>Brassicaceae</taxon>
        <taxon>Coluteocarpeae</taxon>
        <taxon>Microthlaspi</taxon>
    </lineage>
</organism>
<comment type="caution">
    <text evidence="2">The sequence shown here is derived from an EMBL/GenBank/DDBJ whole genome shotgun (WGS) entry which is preliminary data.</text>
</comment>
<evidence type="ECO:0000313" key="2">
    <source>
        <dbReference type="EMBL" id="CAA7050875.1"/>
    </source>
</evidence>
<accession>A0A6D2KS63</accession>